<proteinExistence type="predicted"/>
<feature type="signal peptide" evidence="2">
    <location>
        <begin position="1"/>
        <end position="24"/>
    </location>
</feature>
<evidence type="ECO:0000313" key="4">
    <source>
        <dbReference type="Proteomes" id="UP000034837"/>
    </source>
</evidence>
<gene>
    <name evidence="3" type="ORF">UV20_C0025G0003</name>
</gene>
<reference evidence="3 4" key="1">
    <citation type="journal article" date="2015" name="Nature">
        <title>rRNA introns, odd ribosomes, and small enigmatic genomes across a large radiation of phyla.</title>
        <authorList>
            <person name="Brown C.T."/>
            <person name="Hug L.A."/>
            <person name="Thomas B.C."/>
            <person name="Sharon I."/>
            <person name="Castelle C.J."/>
            <person name="Singh A."/>
            <person name="Wilkins M.J."/>
            <person name="Williams K.H."/>
            <person name="Banfield J.F."/>
        </authorList>
    </citation>
    <scope>NUCLEOTIDE SEQUENCE [LARGE SCALE GENOMIC DNA]</scope>
</reference>
<dbReference type="AlphaFoldDB" id="A0A0G1D0W8"/>
<organism evidence="3 4">
    <name type="scientific">Candidatus Magasanikbacteria bacterium GW2011_GWA2_42_32</name>
    <dbReference type="NCBI Taxonomy" id="1619039"/>
    <lineage>
        <taxon>Bacteria</taxon>
        <taxon>Candidatus Magasanikiibacteriota</taxon>
    </lineage>
</organism>
<keyword evidence="1" id="KW-0472">Membrane</keyword>
<dbReference type="EMBL" id="LCDO01000025">
    <property type="protein sequence ID" value="KKS55573.1"/>
    <property type="molecule type" value="Genomic_DNA"/>
</dbReference>
<sequence>MMKNIFVVIAVCVGSTFFSQSVSALTPLPEIDAYFDFFQKDLSGGAVLETVVIPQVLHDKKIYGISVDYKGQRTGLPEPTGKASAISSEVASPIIDWDGGDWPCTVNSVSVVCSGASPLEVGQALHIALSFEDASAPQYVLVHFLDGQQAEIMNMGVPARAEFTKINPYCVTPPAQKPVTFEKLQINTSVNSVSGGNSVFSFKNVSPYNVALPVAVAVLGAGVAFFSRKKFLVKPVLSGAIILALTAMASMPLYYDIIQKLDAGESIGPWWCPDQCKLGECRNFHITKMLFVQAGEDPLTAGDDIAQMIDMIGYFKWLPNPLVPSSMTDPAQISDWVIRKKINDSNAEAFKEALKKFHENQVLADKMLFGVDLYIYHEREQCGLSDCLGGIAMRYNWKNKAVGPIQIFPPKDNKEARQPYVPGLTGGVPDTWRLGYLIDPGNNDALAKYLTDAVGQASKPKWCDQ</sequence>
<dbReference type="Proteomes" id="UP000034837">
    <property type="component" value="Unassembled WGS sequence"/>
</dbReference>
<keyword evidence="1" id="KW-0812">Transmembrane</keyword>
<protein>
    <submittedName>
        <fullName evidence="3">Uncharacterized protein</fullName>
    </submittedName>
</protein>
<evidence type="ECO:0000256" key="2">
    <source>
        <dbReference type="SAM" id="SignalP"/>
    </source>
</evidence>
<keyword evidence="1" id="KW-1133">Transmembrane helix</keyword>
<comment type="caution">
    <text evidence="3">The sequence shown here is derived from an EMBL/GenBank/DDBJ whole genome shotgun (WGS) entry which is preliminary data.</text>
</comment>
<evidence type="ECO:0000313" key="3">
    <source>
        <dbReference type="EMBL" id="KKS55573.1"/>
    </source>
</evidence>
<feature type="transmembrane region" description="Helical" evidence="1">
    <location>
        <begin position="208"/>
        <end position="227"/>
    </location>
</feature>
<feature type="chain" id="PRO_5002536501" evidence="2">
    <location>
        <begin position="25"/>
        <end position="465"/>
    </location>
</feature>
<feature type="transmembrane region" description="Helical" evidence="1">
    <location>
        <begin position="236"/>
        <end position="255"/>
    </location>
</feature>
<name>A0A0G1D0W8_9BACT</name>
<accession>A0A0G1D0W8</accession>
<keyword evidence="2" id="KW-0732">Signal</keyword>
<evidence type="ECO:0000256" key="1">
    <source>
        <dbReference type="SAM" id="Phobius"/>
    </source>
</evidence>